<dbReference type="SUPFAM" id="SSF56796">
    <property type="entry name" value="Dehydroquinate synthase-like"/>
    <property type="match status" value="1"/>
</dbReference>
<proteinExistence type="predicted"/>
<evidence type="ECO:0000259" key="2">
    <source>
        <dbReference type="Pfam" id="PF00465"/>
    </source>
</evidence>
<dbReference type="InterPro" id="IPR001670">
    <property type="entry name" value="ADH_Fe/GldA"/>
</dbReference>
<sequence>MEFSYKNPTQIEFGQGKIAELSTFISKEHKVLVVYGGGSIKKNGVYDQVKDALKEHSWCEFGGVEANPTKETLDKAVAFGQANDVTYVLAVGGGSVVDGSKYIINSFFHD</sequence>
<gene>
    <name evidence="3" type="ORF">ADUPG1_002699</name>
</gene>
<dbReference type="EMBL" id="BQXS01003278">
    <property type="protein sequence ID" value="GKT33915.1"/>
    <property type="molecule type" value="Genomic_DNA"/>
</dbReference>
<evidence type="ECO:0000313" key="4">
    <source>
        <dbReference type="Proteomes" id="UP001057375"/>
    </source>
</evidence>
<evidence type="ECO:0000256" key="1">
    <source>
        <dbReference type="ARBA" id="ARBA00023002"/>
    </source>
</evidence>
<dbReference type="PANTHER" id="PTHR43633:SF1">
    <property type="entry name" value="ALCOHOL DEHYDROGENASE YQHD"/>
    <property type="match status" value="1"/>
</dbReference>
<dbReference type="Pfam" id="PF00465">
    <property type="entry name" value="Fe-ADH"/>
    <property type="match status" value="1"/>
</dbReference>
<dbReference type="PANTHER" id="PTHR43633">
    <property type="entry name" value="ALCOHOL DEHYDROGENASE YQHD"/>
    <property type="match status" value="1"/>
</dbReference>
<comment type="caution">
    <text evidence="3">The sequence shown here is derived from an EMBL/GenBank/DDBJ whole genome shotgun (WGS) entry which is preliminary data.</text>
</comment>
<reference evidence="3" key="1">
    <citation type="submission" date="2022-03" db="EMBL/GenBank/DDBJ databases">
        <title>Draft genome sequence of Aduncisulcus paluster, a free-living microaerophilic Fornicata.</title>
        <authorList>
            <person name="Yuyama I."/>
            <person name="Kume K."/>
            <person name="Tamura T."/>
            <person name="Inagaki Y."/>
            <person name="Hashimoto T."/>
        </authorList>
    </citation>
    <scope>NUCLEOTIDE SEQUENCE</scope>
    <source>
        <strain evidence="3">NY0171</strain>
    </source>
</reference>
<dbReference type="Gene3D" id="3.40.50.1970">
    <property type="match status" value="1"/>
</dbReference>
<name>A0ABQ5KN44_9EUKA</name>
<keyword evidence="4" id="KW-1185">Reference proteome</keyword>
<dbReference type="Proteomes" id="UP001057375">
    <property type="component" value="Unassembled WGS sequence"/>
</dbReference>
<keyword evidence="1" id="KW-0560">Oxidoreductase</keyword>
<evidence type="ECO:0000313" key="3">
    <source>
        <dbReference type="EMBL" id="GKT33915.1"/>
    </source>
</evidence>
<dbReference type="InterPro" id="IPR044731">
    <property type="entry name" value="BDH-like"/>
</dbReference>
<accession>A0ABQ5KN44</accession>
<feature type="domain" description="Alcohol dehydrogenase iron-type/glycerol dehydrogenase GldA" evidence="2">
    <location>
        <begin position="8"/>
        <end position="103"/>
    </location>
</feature>
<organism evidence="3 4">
    <name type="scientific">Aduncisulcus paluster</name>
    <dbReference type="NCBI Taxonomy" id="2918883"/>
    <lineage>
        <taxon>Eukaryota</taxon>
        <taxon>Metamonada</taxon>
        <taxon>Carpediemonas-like organisms</taxon>
        <taxon>Aduncisulcus</taxon>
    </lineage>
</organism>
<feature type="non-terminal residue" evidence="3">
    <location>
        <position position="110"/>
    </location>
</feature>
<protein>
    <submittedName>
        <fullName evidence="3">Butanol dehydrogenase-like protein</fullName>
    </submittedName>
</protein>